<accession>A0A7C6E9A6</accession>
<sequence length="124" mass="14050">MVERLRIRLGSLTKIFSDGELQEFIDTAITGYNLEEGKDDVLILDLALATCYLRLATDTGMFFKYQQADESVDKSMTSEAFRKLYEVLWESCRARLGIGESGQVETGKSDTFIMRKAESKENNS</sequence>
<reference evidence="1" key="1">
    <citation type="journal article" date="2020" name="mSystems">
        <title>Genome- and Community-Level Interaction Insights into Carbon Utilization and Element Cycling Functions of Hydrothermarchaeota in Hydrothermal Sediment.</title>
        <authorList>
            <person name="Zhou Z."/>
            <person name="Liu Y."/>
            <person name="Xu W."/>
            <person name="Pan J."/>
            <person name="Luo Z.H."/>
            <person name="Li M."/>
        </authorList>
    </citation>
    <scope>NUCLEOTIDE SEQUENCE [LARGE SCALE GENOMIC DNA]</scope>
    <source>
        <strain evidence="1">SpSt-876</strain>
    </source>
</reference>
<evidence type="ECO:0000313" key="1">
    <source>
        <dbReference type="EMBL" id="HHS51334.1"/>
    </source>
</evidence>
<comment type="caution">
    <text evidence="1">The sequence shown here is derived from an EMBL/GenBank/DDBJ whole genome shotgun (WGS) entry which is preliminary data.</text>
</comment>
<protein>
    <submittedName>
        <fullName evidence="1">Uncharacterized protein</fullName>
    </submittedName>
</protein>
<gene>
    <name evidence="1" type="ORF">ENW73_00500</name>
</gene>
<organism evidence="1">
    <name type="scientific">candidate division WOR-3 bacterium</name>
    <dbReference type="NCBI Taxonomy" id="2052148"/>
    <lineage>
        <taxon>Bacteria</taxon>
        <taxon>Bacteria division WOR-3</taxon>
    </lineage>
</organism>
<dbReference type="EMBL" id="DTLI01000016">
    <property type="protein sequence ID" value="HHS51334.1"/>
    <property type="molecule type" value="Genomic_DNA"/>
</dbReference>
<dbReference type="AlphaFoldDB" id="A0A7C6E9A6"/>
<name>A0A7C6E9A6_UNCW3</name>
<proteinExistence type="predicted"/>